<evidence type="ECO:0000256" key="5">
    <source>
        <dbReference type="ARBA" id="ARBA00016296"/>
    </source>
</evidence>
<evidence type="ECO:0000256" key="8">
    <source>
        <dbReference type="ARBA" id="ARBA00022727"/>
    </source>
</evidence>
<dbReference type="InterPro" id="IPR008144">
    <property type="entry name" value="Guanylate_kin-like_dom"/>
</dbReference>
<evidence type="ECO:0000259" key="15">
    <source>
        <dbReference type="PROSITE" id="PS50052"/>
    </source>
</evidence>
<keyword evidence="10 14" id="KW-0418">Kinase</keyword>
<evidence type="ECO:0000256" key="11">
    <source>
        <dbReference type="ARBA" id="ARBA00022840"/>
    </source>
</evidence>
<evidence type="ECO:0000313" key="17">
    <source>
        <dbReference type="EMBL" id="RID94100.1"/>
    </source>
</evidence>
<evidence type="ECO:0000256" key="12">
    <source>
        <dbReference type="ARBA" id="ARBA00030128"/>
    </source>
</evidence>
<comment type="function">
    <text evidence="1 14">Essential for recycling GMP and indirectly, cGMP.</text>
</comment>
<dbReference type="EMBL" id="CP017037">
    <property type="protein sequence ID" value="AOH38936.1"/>
    <property type="molecule type" value="Genomic_DNA"/>
</dbReference>
<dbReference type="GO" id="GO:0005829">
    <property type="term" value="C:cytosol"/>
    <property type="evidence" value="ECO:0007669"/>
    <property type="project" value="TreeGrafter"/>
</dbReference>
<dbReference type="STRING" id="39950.BCB69_02475"/>
<keyword evidence="8" id="KW-0545">Nucleotide biosynthesis</keyword>
<evidence type="ECO:0000256" key="4">
    <source>
        <dbReference type="ARBA" id="ARBA00012961"/>
    </source>
</evidence>
<dbReference type="KEGG" id="dpn:BCB69_02475"/>
<comment type="similarity">
    <text evidence="3 14">Belongs to the guanylate kinase family.</text>
</comment>
<sequence length="219" mass="24939">MTITSNKEKKDKGILLVISGPSGAGKGTICDAIRKIYPKLNYSISMTTRASRQGEKEGLNYFFRTNEEFEVLIKEDAFLEYAKVYDHYYGTPKKYALDKIEKGESVLLEIDIQGAMQVKEHYPQGVFVYIVPPSFDVLSKRIYGRGTDSEEVIKKRLAQITDELAMAHKYDYIIVNDVLEEAVHKTCAILEAESCKLSRNEGQVEVIFKQYINKEVDSL</sequence>
<keyword evidence="9 14" id="KW-0547">Nucleotide-binding</keyword>
<dbReference type="Pfam" id="PF00625">
    <property type="entry name" value="Guanylate_kin"/>
    <property type="match status" value="1"/>
</dbReference>
<protein>
    <recommendedName>
        <fullName evidence="5 14">Guanylate kinase</fullName>
        <ecNumber evidence="4 14">2.7.4.8</ecNumber>
    </recommendedName>
    <alternativeName>
        <fullName evidence="12 14">GMP kinase</fullName>
    </alternativeName>
</protein>
<gene>
    <name evidence="14" type="primary">gmk</name>
    <name evidence="16" type="ORF">BCB69_02475</name>
    <name evidence="17" type="ORF">DX915_00720</name>
</gene>
<dbReference type="HAMAP" id="MF_00328">
    <property type="entry name" value="Guanylate_kinase"/>
    <property type="match status" value="1"/>
</dbReference>
<evidence type="ECO:0000256" key="1">
    <source>
        <dbReference type="ARBA" id="ARBA00003531"/>
    </source>
</evidence>
<reference evidence="16" key="1">
    <citation type="submission" date="2016-08" db="EMBL/GenBank/DDBJ databases">
        <authorList>
            <person name="Seilhamer J.J."/>
        </authorList>
    </citation>
    <scope>NUCLEOTIDE SEQUENCE [LARGE SCALE GENOMIC DNA]</scope>
    <source>
        <strain evidence="16">F0677</strain>
    </source>
</reference>
<dbReference type="Gene3D" id="3.40.50.300">
    <property type="entry name" value="P-loop containing nucleotide triphosphate hydrolases"/>
    <property type="match status" value="1"/>
</dbReference>
<keyword evidence="11 14" id="KW-0067">ATP-binding</keyword>
<evidence type="ECO:0000256" key="9">
    <source>
        <dbReference type="ARBA" id="ARBA00022741"/>
    </source>
</evidence>
<dbReference type="FunFam" id="3.30.63.10:FF:000005">
    <property type="entry name" value="Guanylate kinase"/>
    <property type="match status" value="1"/>
</dbReference>
<dbReference type="InterPro" id="IPR008145">
    <property type="entry name" value="GK/Ca_channel_bsu"/>
</dbReference>
<dbReference type="AlphaFoldDB" id="A0A1B3WD81"/>
<dbReference type="PANTHER" id="PTHR23117:SF13">
    <property type="entry name" value="GUANYLATE KINASE"/>
    <property type="match status" value="1"/>
</dbReference>
<dbReference type="RefSeq" id="WP_069176921.1">
    <property type="nucleotide sequence ID" value="NZ_CP017037.1"/>
</dbReference>
<evidence type="ECO:0000256" key="14">
    <source>
        <dbReference type="HAMAP-Rule" id="MF_00328"/>
    </source>
</evidence>
<dbReference type="InterPro" id="IPR027417">
    <property type="entry name" value="P-loop_NTPase"/>
</dbReference>
<dbReference type="PRINTS" id="PR00094">
    <property type="entry name" value="ADENYLTKNASE"/>
</dbReference>
<dbReference type="SUPFAM" id="SSF52540">
    <property type="entry name" value="P-loop containing nucleoside triphosphate hydrolases"/>
    <property type="match status" value="1"/>
</dbReference>
<name>A0A1B3WD81_9FIRM</name>
<reference evidence="17 19" key="3">
    <citation type="submission" date="2018-08" db="EMBL/GenBank/DDBJ databases">
        <title>Draft genome sequence of Dialister pneumosintes KCOM 1685.</title>
        <authorList>
            <person name="Kook J.-K."/>
            <person name="Park S.-N."/>
            <person name="Lim Y.K."/>
        </authorList>
    </citation>
    <scope>NUCLEOTIDE SEQUENCE [LARGE SCALE GENOMIC DNA]</scope>
    <source>
        <strain evidence="17 19">KCOM 1685</strain>
    </source>
</reference>
<comment type="subcellular location">
    <subcellularLocation>
        <location evidence="2 14">Cytoplasm</location>
    </subcellularLocation>
</comment>
<dbReference type="PROSITE" id="PS50052">
    <property type="entry name" value="GUANYLATE_KINASE_2"/>
    <property type="match status" value="1"/>
</dbReference>
<comment type="catalytic activity">
    <reaction evidence="13 14">
        <text>GMP + ATP = GDP + ADP</text>
        <dbReference type="Rhea" id="RHEA:20780"/>
        <dbReference type="ChEBI" id="CHEBI:30616"/>
        <dbReference type="ChEBI" id="CHEBI:58115"/>
        <dbReference type="ChEBI" id="CHEBI:58189"/>
        <dbReference type="ChEBI" id="CHEBI:456216"/>
        <dbReference type="EC" id="2.7.4.8"/>
    </reaction>
</comment>
<proteinExistence type="inferred from homology"/>
<dbReference type="Proteomes" id="UP000266262">
    <property type="component" value="Unassembled WGS sequence"/>
</dbReference>
<keyword evidence="7 14" id="KW-0808">Transferase</keyword>
<feature type="domain" description="Guanylate kinase-like" evidence="15">
    <location>
        <begin position="13"/>
        <end position="191"/>
    </location>
</feature>
<dbReference type="SMART" id="SM00072">
    <property type="entry name" value="GuKc"/>
    <property type="match status" value="1"/>
</dbReference>
<keyword evidence="6 14" id="KW-0963">Cytoplasm</keyword>
<evidence type="ECO:0000256" key="2">
    <source>
        <dbReference type="ARBA" id="ARBA00004496"/>
    </source>
</evidence>
<evidence type="ECO:0000256" key="10">
    <source>
        <dbReference type="ARBA" id="ARBA00022777"/>
    </source>
</evidence>
<dbReference type="GO" id="GO:0005524">
    <property type="term" value="F:ATP binding"/>
    <property type="evidence" value="ECO:0007669"/>
    <property type="project" value="UniProtKB-UniRule"/>
</dbReference>
<evidence type="ECO:0000313" key="19">
    <source>
        <dbReference type="Proteomes" id="UP000266262"/>
    </source>
</evidence>
<dbReference type="Proteomes" id="UP000094757">
    <property type="component" value="Chromosome"/>
</dbReference>
<dbReference type="Gene3D" id="3.30.63.10">
    <property type="entry name" value="Guanylate Kinase phosphate binding domain"/>
    <property type="match status" value="1"/>
</dbReference>
<dbReference type="InterPro" id="IPR000850">
    <property type="entry name" value="Adenylat/UMP-CMP_kin"/>
</dbReference>
<evidence type="ECO:0000313" key="16">
    <source>
        <dbReference type="EMBL" id="AOH38936.1"/>
    </source>
</evidence>
<reference evidence="18" key="2">
    <citation type="submission" date="2016-08" db="EMBL/GenBank/DDBJ databases">
        <authorList>
            <person name="Holder M.E."/>
            <person name="Ajami N.J."/>
            <person name="Petrosino J.F."/>
        </authorList>
    </citation>
    <scope>NUCLEOTIDE SEQUENCE [LARGE SCALE GENOMIC DNA]</scope>
    <source>
        <strain evidence="18">F0677</strain>
    </source>
</reference>
<evidence type="ECO:0000256" key="6">
    <source>
        <dbReference type="ARBA" id="ARBA00022490"/>
    </source>
</evidence>
<dbReference type="NCBIfam" id="TIGR03263">
    <property type="entry name" value="guanyl_kin"/>
    <property type="match status" value="1"/>
</dbReference>
<accession>A0A1B3WD81</accession>
<dbReference type="CDD" id="cd00071">
    <property type="entry name" value="GMPK"/>
    <property type="match status" value="1"/>
</dbReference>
<evidence type="ECO:0000256" key="7">
    <source>
        <dbReference type="ARBA" id="ARBA00022679"/>
    </source>
</evidence>
<evidence type="ECO:0000256" key="13">
    <source>
        <dbReference type="ARBA" id="ARBA00048594"/>
    </source>
</evidence>
<dbReference type="GO" id="GO:0004385">
    <property type="term" value="F:GMP kinase activity"/>
    <property type="evidence" value="ECO:0007669"/>
    <property type="project" value="UniProtKB-UniRule"/>
</dbReference>
<evidence type="ECO:0000256" key="3">
    <source>
        <dbReference type="ARBA" id="ARBA00005790"/>
    </source>
</evidence>
<keyword evidence="19" id="KW-1185">Reference proteome</keyword>
<dbReference type="InterPro" id="IPR020590">
    <property type="entry name" value="Guanylate_kinase_CS"/>
</dbReference>
<dbReference type="InterPro" id="IPR017665">
    <property type="entry name" value="Guanylate_kinase"/>
</dbReference>
<evidence type="ECO:0000313" key="18">
    <source>
        <dbReference type="Proteomes" id="UP000094757"/>
    </source>
</evidence>
<dbReference type="EC" id="2.7.4.8" evidence="4 14"/>
<dbReference type="EMBL" id="QWKU01000001">
    <property type="protein sequence ID" value="RID94100.1"/>
    <property type="molecule type" value="Genomic_DNA"/>
</dbReference>
<dbReference type="OrthoDB" id="9808150at2"/>
<organism evidence="16 18">
    <name type="scientific">Dialister pneumosintes</name>
    <dbReference type="NCBI Taxonomy" id="39950"/>
    <lineage>
        <taxon>Bacteria</taxon>
        <taxon>Bacillati</taxon>
        <taxon>Bacillota</taxon>
        <taxon>Negativicutes</taxon>
        <taxon>Veillonellales</taxon>
        <taxon>Veillonellaceae</taxon>
        <taxon>Dialister</taxon>
    </lineage>
</organism>
<dbReference type="PROSITE" id="PS00856">
    <property type="entry name" value="GUANYLATE_KINASE_1"/>
    <property type="match status" value="1"/>
</dbReference>
<feature type="binding site" evidence="14">
    <location>
        <begin position="20"/>
        <end position="27"/>
    </location>
    <ligand>
        <name>ATP</name>
        <dbReference type="ChEBI" id="CHEBI:30616"/>
    </ligand>
</feature>
<dbReference type="PANTHER" id="PTHR23117">
    <property type="entry name" value="GUANYLATE KINASE-RELATED"/>
    <property type="match status" value="1"/>
</dbReference>